<evidence type="ECO:0000313" key="4">
    <source>
        <dbReference type="Proteomes" id="UP001549104"/>
    </source>
</evidence>
<dbReference type="Proteomes" id="UP001549104">
    <property type="component" value="Unassembled WGS sequence"/>
</dbReference>
<accession>A0ABV2K2P3</accession>
<keyword evidence="2" id="KW-0472">Membrane</keyword>
<keyword evidence="2" id="KW-0812">Transmembrane</keyword>
<comment type="caution">
    <text evidence="3">The sequence shown here is derived from an EMBL/GenBank/DDBJ whole genome shotgun (WGS) entry which is preliminary data.</text>
</comment>
<keyword evidence="4" id="KW-1185">Reference proteome</keyword>
<gene>
    <name evidence="3" type="ORF">ABIC55_000435</name>
</gene>
<keyword evidence="2" id="KW-1133">Transmembrane helix</keyword>
<evidence type="ECO:0000313" key="3">
    <source>
        <dbReference type="EMBL" id="MET3655351.1"/>
    </source>
</evidence>
<evidence type="ECO:0000256" key="1">
    <source>
        <dbReference type="SAM" id="MobiDB-lite"/>
    </source>
</evidence>
<feature type="transmembrane region" description="Helical" evidence="2">
    <location>
        <begin position="56"/>
        <end position="79"/>
    </location>
</feature>
<feature type="compositionally biased region" description="Basic and acidic residues" evidence="1">
    <location>
        <begin position="27"/>
        <end position="41"/>
    </location>
</feature>
<reference evidence="3 4" key="1">
    <citation type="submission" date="2024-06" db="EMBL/GenBank/DDBJ databases">
        <title>Sorghum-associated microbial communities from plants grown in Nebraska, USA.</title>
        <authorList>
            <person name="Schachtman D."/>
        </authorList>
    </citation>
    <scope>NUCLEOTIDE SEQUENCE [LARGE SCALE GENOMIC DNA]</scope>
    <source>
        <strain evidence="3 4">1288</strain>
    </source>
</reference>
<protein>
    <recommendedName>
        <fullName evidence="5">Hydroxymyristoyl-ACP dehydratase</fullName>
    </recommendedName>
</protein>
<feature type="compositionally biased region" description="Basic and acidic residues" evidence="1">
    <location>
        <begin position="1"/>
        <end position="19"/>
    </location>
</feature>
<sequence>MTDEKRNNLNSNDSRKKESAPPLIRSTRKERGRQNKPVEETPPKKQFWVQIRILPIWLRVILVLLLLAGAAYLGALVGYSSIGDGDSSDVFKKETWIHIMDIINGKES</sequence>
<name>A0ABV2K2P3_SPOPS</name>
<dbReference type="Pfam" id="PF11772">
    <property type="entry name" value="EpuA"/>
    <property type="match status" value="1"/>
</dbReference>
<dbReference type="RefSeq" id="WP_082786736.1">
    <property type="nucleotide sequence ID" value="NZ_CP014616.1"/>
</dbReference>
<evidence type="ECO:0000256" key="2">
    <source>
        <dbReference type="SAM" id="Phobius"/>
    </source>
</evidence>
<proteinExistence type="predicted"/>
<dbReference type="InterPro" id="IPR024596">
    <property type="entry name" value="RNApol_su_b/EpuA"/>
</dbReference>
<organism evidence="3 4">
    <name type="scientific">Sporosarcina psychrophila</name>
    <name type="common">Bacillus psychrophilus</name>
    <dbReference type="NCBI Taxonomy" id="1476"/>
    <lineage>
        <taxon>Bacteria</taxon>
        <taxon>Bacillati</taxon>
        <taxon>Bacillota</taxon>
        <taxon>Bacilli</taxon>
        <taxon>Bacillales</taxon>
        <taxon>Caryophanaceae</taxon>
        <taxon>Sporosarcina</taxon>
    </lineage>
</organism>
<evidence type="ECO:0008006" key="5">
    <source>
        <dbReference type="Google" id="ProtNLM"/>
    </source>
</evidence>
<dbReference type="EMBL" id="JBEPME010000001">
    <property type="protein sequence ID" value="MET3655351.1"/>
    <property type="molecule type" value="Genomic_DNA"/>
</dbReference>
<feature type="region of interest" description="Disordered" evidence="1">
    <location>
        <begin position="1"/>
        <end position="41"/>
    </location>
</feature>